<keyword evidence="1" id="KW-0812">Transmembrane</keyword>
<reference evidence="3" key="1">
    <citation type="submission" date="2020-11" db="EMBL/GenBank/DDBJ databases">
        <authorList>
            <consortium name="DOE Joint Genome Institute"/>
            <person name="Ahrendt S."/>
            <person name="Riley R."/>
            <person name="Andreopoulos W."/>
            <person name="Labutti K."/>
            <person name="Pangilinan J."/>
            <person name="Ruiz-Duenas F.J."/>
            <person name="Barrasa J.M."/>
            <person name="Sanchez-Garcia M."/>
            <person name="Camarero S."/>
            <person name="Miyauchi S."/>
            <person name="Serrano A."/>
            <person name="Linde D."/>
            <person name="Babiker R."/>
            <person name="Drula E."/>
            <person name="Ayuso-Fernandez I."/>
            <person name="Pacheco R."/>
            <person name="Padilla G."/>
            <person name="Ferreira P."/>
            <person name="Barriuso J."/>
            <person name="Kellner H."/>
            <person name="Castanera R."/>
            <person name="Alfaro M."/>
            <person name="Ramirez L."/>
            <person name="Pisabarro A.G."/>
            <person name="Kuo A."/>
            <person name="Tritt A."/>
            <person name="Lipzen A."/>
            <person name="He G."/>
            <person name="Yan M."/>
            <person name="Ng V."/>
            <person name="Cullen D."/>
            <person name="Martin F."/>
            <person name="Rosso M.-N."/>
            <person name="Henrissat B."/>
            <person name="Hibbett D."/>
            <person name="Martinez A.T."/>
            <person name="Grigoriev I.V."/>
        </authorList>
    </citation>
    <scope>NUCLEOTIDE SEQUENCE</scope>
    <source>
        <strain evidence="3">CBS 247.69</strain>
    </source>
</reference>
<dbReference type="PANTHER" id="PTHR40465">
    <property type="entry name" value="CHROMOSOME 1, WHOLE GENOME SHOTGUN SEQUENCE"/>
    <property type="match status" value="1"/>
</dbReference>
<sequence length="289" mass="32055">YGTMLVGVFFNCILFGVCDCGCFIYYQTYSSDRLWLRLFVAYLALVEAVNTACDMYVVYQPLVLQFGKIEAVTFFPKTLSAAAVVTVLISTPVQIFMAWRISVIMGTKMVALIIAAFSLLSFAGGTWVTINVAVIKAFSKKNSFEFNRPGVVWFVASAITDVLITFTLVYSLHHRRTGHLKTTNAINRIIRLTVQTGLVTMIFALLDLLLFTLDSKTAISFVFDFSVSKLYTNALLSTLNARAGWSNLNNGDDDNVLFGTTAVRFIKGDSHASIPARLYLALPSELHQQ</sequence>
<dbReference type="OrthoDB" id="3265526at2759"/>
<comment type="caution">
    <text evidence="3">The sequence shown here is derived from an EMBL/GenBank/DDBJ whole genome shotgun (WGS) entry which is preliminary data.</text>
</comment>
<accession>A0A9P6CB98</accession>
<proteinExistence type="predicted"/>
<dbReference type="InterPro" id="IPR045339">
    <property type="entry name" value="DUF6534"/>
</dbReference>
<keyword evidence="1" id="KW-1133">Transmembrane helix</keyword>
<gene>
    <name evidence="3" type="ORF">BDZ94DRAFT_1179069</name>
</gene>
<feature type="transmembrane region" description="Helical" evidence="1">
    <location>
        <begin position="38"/>
        <end position="59"/>
    </location>
</feature>
<dbReference type="AlphaFoldDB" id="A0A9P6CB98"/>
<dbReference type="PANTHER" id="PTHR40465:SF1">
    <property type="entry name" value="DUF6534 DOMAIN-CONTAINING PROTEIN"/>
    <property type="match status" value="1"/>
</dbReference>
<evidence type="ECO:0000313" key="3">
    <source>
        <dbReference type="EMBL" id="KAF9455845.1"/>
    </source>
</evidence>
<feature type="transmembrane region" description="Helical" evidence="1">
    <location>
        <begin position="192"/>
        <end position="213"/>
    </location>
</feature>
<dbReference type="EMBL" id="MU150507">
    <property type="protein sequence ID" value="KAF9455845.1"/>
    <property type="molecule type" value="Genomic_DNA"/>
</dbReference>
<evidence type="ECO:0000256" key="1">
    <source>
        <dbReference type="SAM" id="Phobius"/>
    </source>
</evidence>
<evidence type="ECO:0000313" key="4">
    <source>
        <dbReference type="Proteomes" id="UP000807353"/>
    </source>
</evidence>
<feature type="non-terminal residue" evidence="3">
    <location>
        <position position="1"/>
    </location>
</feature>
<feature type="transmembrane region" description="Helical" evidence="1">
    <location>
        <begin position="6"/>
        <end position="26"/>
    </location>
</feature>
<feature type="transmembrane region" description="Helical" evidence="1">
    <location>
        <begin position="79"/>
        <end position="98"/>
    </location>
</feature>
<feature type="domain" description="DUF6534" evidence="2">
    <location>
        <begin position="157"/>
        <end position="243"/>
    </location>
</feature>
<keyword evidence="1" id="KW-0472">Membrane</keyword>
<name>A0A9P6CB98_9AGAR</name>
<feature type="transmembrane region" description="Helical" evidence="1">
    <location>
        <begin position="150"/>
        <end position="172"/>
    </location>
</feature>
<keyword evidence="4" id="KW-1185">Reference proteome</keyword>
<evidence type="ECO:0000259" key="2">
    <source>
        <dbReference type="Pfam" id="PF20152"/>
    </source>
</evidence>
<dbReference type="Pfam" id="PF20152">
    <property type="entry name" value="DUF6534"/>
    <property type="match status" value="1"/>
</dbReference>
<feature type="transmembrane region" description="Helical" evidence="1">
    <location>
        <begin position="110"/>
        <end position="130"/>
    </location>
</feature>
<dbReference type="Proteomes" id="UP000807353">
    <property type="component" value="Unassembled WGS sequence"/>
</dbReference>
<protein>
    <recommendedName>
        <fullName evidence="2">DUF6534 domain-containing protein</fullName>
    </recommendedName>
</protein>
<organism evidence="3 4">
    <name type="scientific">Collybia nuda</name>
    <dbReference type="NCBI Taxonomy" id="64659"/>
    <lineage>
        <taxon>Eukaryota</taxon>
        <taxon>Fungi</taxon>
        <taxon>Dikarya</taxon>
        <taxon>Basidiomycota</taxon>
        <taxon>Agaricomycotina</taxon>
        <taxon>Agaricomycetes</taxon>
        <taxon>Agaricomycetidae</taxon>
        <taxon>Agaricales</taxon>
        <taxon>Tricholomatineae</taxon>
        <taxon>Clitocybaceae</taxon>
        <taxon>Collybia</taxon>
    </lineage>
</organism>